<proteinExistence type="inferred from homology"/>
<dbReference type="Gene3D" id="3.40.50.880">
    <property type="match status" value="1"/>
</dbReference>
<dbReference type="SUPFAM" id="SSF52540">
    <property type="entry name" value="P-loop containing nucleoside triphosphate hydrolases"/>
    <property type="match status" value="1"/>
</dbReference>
<comment type="activity regulation">
    <text evidence="11">Allosterically activated by GTP, when glutamine is the substrate; GTP has no effect on the reaction when ammonia is the substrate. The allosteric effector GTP functions by stabilizing the protein conformation that binds the tetrahedral intermediate(s) formed during glutamine hydrolysis. Inhibited by the product CTP, via allosteric rather than competitive inhibition.</text>
</comment>
<dbReference type="HAMAP" id="MF_01227">
    <property type="entry name" value="PyrG"/>
    <property type="match status" value="1"/>
</dbReference>
<comment type="catalytic activity">
    <reaction evidence="11">
        <text>L-glutamine + H2O = L-glutamate + NH4(+)</text>
        <dbReference type="Rhea" id="RHEA:15889"/>
        <dbReference type="ChEBI" id="CHEBI:15377"/>
        <dbReference type="ChEBI" id="CHEBI:28938"/>
        <dbReference type="ChEBI" id="CHEBI:29985"/>
        <dbReference type="ChEBI" id="CHEBI:58359"/>
    </reaction>
</comment>
<dbReference type="InterPro" id="IPR033828">
    <property type="entry name" value="GATase1_CTP_Synthase"/>
</dbReference>
<feature type="binding site" evidence="11">
    <location>
        <begin position="384"/>
        <end position="387"/>
    </location>
    <ligand>
        <name>L-glutamine</name>
        <dbReference type="ChEBI" id="CHEBI:58359"/>
    </ligand>
</feature>
<comment type="caution">
    <text evidence="11">Lacks conserved residue(s) required for the propagation of feature annotation.</text>
</comment>
<evidence type="ECO:0000256" key="6">
    <source>
        <dbReference type="ARBA" id="ARBA00022840"/>
    </source>
</evidence>
<dbReference type="GO" id="GO:0097268">
    <property type="term" value="C:cytoophidium"/>
    <property type="evidence" value="ECO:0007669"/>
    <property type="project" value="UniProtKB-ARBA"/>
</dbReference>
<dbReference type="GO" id="GO:0005524">
    <property type="term" value="F:ATP binding"/>
    <property type="evidence" value="ECO:0007669"/>
    <property type="project" value="UniProtKB-KW"/>
</dbReference>
<feature type="active site" description="Nucleophile; for glutamine hydrolysis" evidence="11">
    <location>
        <position position="383"/>
    </location>
</feature>
<dbReference type="GO" id="GO:0004359">
    <property type="term" value="F:glutaminase activity"/>
    <property type="evidence" value="ECO:0007669"/>
    <property type="project" value="RHEA"/>
</dbReference>
<evidence type="ECO:0000256" key="2">
    <source>
        <dbReference type="ARBA" id="ARBA00007533"/>
    </source>
</evidence>
<dbReference type="GO" id="GO:0003883">
    <property type="term" value="F:CTP synthase activity"/>
    <property type="evidence" value="ECO:0007669"/>
    <property type="project" value="UniProtKB-UniRule"/>
</dbReference>
<dbReference type="PROSITE" id="PS51273">
    <property type="entry name" value="GATASE_TYPE_1"/>
    <property type="match status" value="1"/>
</dbReference>
<feature type="binding site" evidence="11">
    <location>
        <position position="13"/>
    </location>
    <ligand>
        <name>UTP</name>
        <dbReference type="ChEBI" id="CHEBI:46398"/>
    </ligand>
</feature>
<evidence type="ECO:0000313" key="15">
    <source>
        <dbReference type="Proteomes" id="UP000245166"/>
    </source>
</evidence>
<comment type="catalytic activity">
    <reaction evidence="10 11">
        <text>UTP + L-glutamine + ATP + H2O = CTP + L-glutamate + ADP + phosphate + 2 H(+)</text>
        <dbReference type="Rhea" id="RHEA:26426"/>
        <dbReference type="ChEBI" id="CHEBI:15377"/>
        <dbReference type="ChEBI" id="CHEBI:15378"/>
        <dbReference type="ChEBI" id="CHEBI:29985"/>
        <dbReference type="ChEBI" id="CHEBI:30616"/>
        <dbReference type="ChEBI" id="CHEBI:37563"/>
        <dbReference type="ChEBI" id="CHEBI:43474"/>
        <dbReference type="ChEBI" id="CHEBI:46398"/>
        <dbReference type="ChEBI" id="CHEBI:58359"/>
        <dbReference type="ChEBI" id="CHEBI:456216"/>
        <dbReference type="EC" id="6.3.4.2"/>
    </reaction>
</comment>
<feature type="domain" description="Glutamine amidotransferase" evidence="12">
    <location>
        <begin position="304"/>
        <end position="534"/>
    </location>
</feature>
<keyword evidence="4 11" id="KW-0479">Metal-binding</keyword>
<dbReference type="Proteomes" id="UP000245166">
    <property type="component" value="Unassembled WGS sequence"/>
</dbReference>
<evidence type="ECO:0000256" key="8">
    <source>
        <dbReference type="ARBA" id="ARBA00022962"/>
    </source>
</evidence>
<evidence type="ECO:0000256" key="5">
    <source>
        <dbReference type="ARBA" id="ARBA00022741"/>
    </source>
</evidence>
<feature type="binding site" evidence="11">
    <location>
        <position position="243"/>
    </location>
    <ligand>
        <name>ATP</name>
        <dbReference type="ChEBI" id="CHEBI:30616"/>
    </ligand>
</feature>
<feature type="binding site" evidence="11">
    <location>
        <begin position="189"/>
        <end position="194"/>
    </location>
    <ligand>
        <name>CTP</name>
        <dbReference type="ChEBI" id="CHEBI:37563"/>
        <note>allosteric inhibitor</note>
    </ligand>
</feature>
<feature type="binding site" evidence="11">
    <location>
        <position position="468"/>
    </location>
    <ligand>
        <name>L-glutamine</name>
        <dbReference type="ChEBI" id="CHEBI:58359"/>
    </ligand>
</feature>
<accession>A0A2U1ZSL8</accession>
<feature type="binding site" evidence="11">
    <location>
        <position position="142"/>
    </location>
    <ligand>
        <name>Mg(2+)</name>
        <dbReference type="ChEBI" id="CHEBI:18420"/>
    </ligand>
</feature>
<evidence type="ECO:0000256" key="11">
    <source>
        <dbReference type="HAMAP-Rule" id="MF_01227"/>
    </source>
</evidence>
<dbReference type="SUPFAM" id="SSF52317">
    <property type="entry name" value="Class I glutamine amidotransferase-like"/>
    <property type="match status" value="1"/>
</dbReference>
<comment type="catalytic activity">
    <reaction evidence="11">
        <text>UTP + NH4(+) + ATP = CTP + ADP + phosphate + 2 H(+)</text>
        <dbReference type="Rhea" id="RHEA:16597"/>
        <dbReference type="ChEBI" id="CHEBI:15378"/>
        <dbReference type="ChEBI" id="CHEBI:28938"/>
        <dbReference type="ChEBI" id="CHEBI:30616"/>
        <dbReference type="ChEBI" id="CHEBI:37563"/>
        <dbReference type="ChEBI" id="CHEBI:43474"/>
        <dbReference type="ChEBI" id="CHEBI:46398"/>
        <dbReference type="ChEBI" id="CHEBI:456216"/>
    </reaction>
</comment>
<comment type="caution">
    <text evidence="14">The sequence shown here is derived from an EMBL/GenBank/DDBJ whole genome shotgun (WGS) entry which is preliminary data.</text>
</comment>
<keyword evidence="5 11" id="KW-0547">Nucleotide-binding</keyword>
<evidence type="ECO:0000259" key="13">
    <source>
        <dbReference type="Pfam" id="PF06418"/>
    </source>
</evidence>
<dbReference type="NCBIfam" id="TIGR00337">
    <property type="entry name" value="PyrG"/>
    <property type="match status" value="1"/>
</dbReference>
<dbReference type="FunFam" id="3.40.50.300:FF:000009">
    <property type="entry name" value="CTP synthase"/>
    <property type="match status" value="1"/>
</dbReference>
<dbReference type="CDD" id="cd03113">
    <property type="entry name" value="CTPS_N"/>
    <property type="match status" value="1"/>
</dbReference>
<keyword evidence="3 11" id="KW-0436">Ligase</keyword>
<reference evidence="14 15" key="1">
    <citation type="submission" date="2018-03" db="EMBL/GenBank/DDBJ databases">
        <title>Genome assembly of novel Miniimonas species PCH200.</title>
        <authorList>
            <person name="Thakur V."/>
            <person name="Kumar V."/>
            <person name="Singh D."/>
        </authorList>
    </citation>
    <scope>NUCLEOTIDE SEQUENCE [LARGE SCALE GENOMIC DNA]</scope>
    <source>
        <strain evidence="14 15">PCH200</strain>
    </source>
</reference>
<dbReference type="GO" id="GO:0019856">
    <property type="term" value="P:pyrimidine nucleobase biosynthetic process"/>
    <property type="evidence" value="ECO:0007669"/>
    <property type="project" value="TreeGrafter"/>
</dbReference>
<feature type="binding site" evidence="11">
    <location>
        <position position="407"/>
    </location>
    <ligand>
        <name>L-glutamine</name>
        <dbReference type="ChEBI" id="CHEBI:58359"/>
    </ligand>
</feature>
<dbReference type="InterPro" id="IPR004468">
    <property type="entry name" value="CTP_synthase"/>
</dbReference>
<feature type="domain" description="CTP synthase N-terminal" evidence="13">
    <location>
        <begin position="3"/>
        <end position="268"/>
    </location>
</feature>
<feature type="binding site" evidence="11">
    <location>
        <begin position="14"/>
        <end position="19"/>
    </location>
    <ligand>
        <name>ATP</name>
        <dbReference type="ChEBI" id="CHEBI:30616"/>
    </ligand>
</feature>
<keyword evidence="15" id="KW-1185">Reference proteome</keyword>
<comment type="subunit">
    <text evidence="11">Homotetramer.</text>
</comment>
<feature type="binding site" evidence="11">
    <location>
        <position position="356"/>
    </location>
    <ligand>
        <name>L-glutamine</name>
        <dbReference type="ChEBI" id="CHEBI:58359"/>
    </ligand>
</feature>
<sequence length="552" mass="60188">MTKHVFVTGGVVSSLGKGLTASSLGQLLRARGMRVTMQKLDPYLNVDPGTMNPFQHGEVFVTEDGAETDLDIGHYERFLDVELDQGSNVTTGQVYSTVIAKERRGEYLGDTVQVIPHITDEIKARMRARAHDDDAPDVIITEIGGTVGDIESQPFLEAARQVRQDVGRANVFFLHVSLVPYIGPSKELKTKPTQHSVAALRSIGIQPDAIVCRSDRQLPESIKTKIAAMCDVDDEAVVNCADAPSIYDIPKVIHTEGLDAYVVRRLGLPFRDVDWTTWGTVLDAVHHPKHEVEVALVGKYVGLPDAYLSVTEALRAGGFANDTRVNIRWVESDLCETPEGARKALDGVDAILVPGGFGVRGIEGKLGALTYARRNLVPTLGICLGLQCMVIEYARTELGLSEASSSEFDPSSPDPVVATMAEQLAIVGGEGDLGGTMRLGSYEAVLTHGSVAAATYGSERVTERHRHRYEVNNAYRDRLEEAGLRISGTSPDGSLVEFVELPRETHPYYISTQAHPEFKSRPTRAHALFDGLIDAAVERQRGTRLLEVEPAR</sequence>
<feature type="active site" evidence="11">
    <location>
        <position position="517"/>
    </location>
</feature>
<dbReference type="PANTHER" id="PTHR11550">
    <property type="entry name" value="CTP SYNTHASE"/>
    <property type="match status" value="1"/>
</dbReference>
<evidence type="ECO:0000256" key="3">
    <source>
        <dbReference type="ARBA" id="ARBA00022598"/>
    </source>
</evidence>
<dbReference type="FunFam" id="3.40.50.880:FF:000002">
    <property type="entry name" value="CTP synthase"/>
    <property type="match status" value="1"/>
</dbReference>
<dbReference type="EC" id="6.3.4.2" evidence="11"/>
<evidence type="ECO:0000256" key="1">
    <source>
        <dbReference type="ARBA" id="ARBA00005171"/>
    </source>
</evidence>
<dbReference type="NCBIfam" id="NF003792">
    <property type="entry name" value="PRK05380.1"/>
    <property type="match status" value="1"/>
</dbReference>
<organism evidence="14 15">
    <name type="scientific">Serinibacter arcticus</name>
    <dbReference type="NCBI Taxonomy" id="1655435"/>
    <lineage>
        <taxon>Bacteria</taxon>
        <taxon>Bacillati</taxon>
        <taxon>Actinomycetota</taxon>
        <taxon>Actinomycetes</taxon>
        <taxon>Micrococcales</taxon>
        <taxon>Beutenbergiaceae</taxon>
        <taxon>Serinibacter</taxon>
    </lineage>
</organism>
<dbReference type="OrthoDB" id="9801107at2"/>
<protein>
    <recommendedName>
        <fullName evidence="11">CTP synthase</fullName>
        <ecNumber evidence="11">6.3.4.2</ecNumber>
    </recommendedName>
    <alternativeName>
        <fullName evidence="11">Cytidine 5'-triphosphate synthase</fullName>
    </alternativeName>
    <alternativeName>
        <fullName evidence="11">Cytidine triphosphate synthetase</fullName>
        <shortName evidence="11">CTP synthetase</shortName>
        <shortName evidence="11">CTPS</shortName>
    </alternativeName>
    <alternativeName>
        <fullName evidence="11">UTP--ammonia ligase</fullName>
    </alternativeName>
</protein>
<dbReference type="AlphaFoldDB" id="A0A2U1ZSL8"/>
<dbReference type="Pfam" id="PF06418">
    <property type="entry name" value="CTP_synth_N"/>
    <property type="match status" value="1"/>
</dbReference>
<dbReference type="CDD" id="cd01746">
    <property type="entry name" value="GATase1_CTP_Synthase"/>
    <property type="match status" value="1"/>
</dbReference>
<dbReference type="PANTHER" id="PTHR11550:SF0">
    <property type="entry name" value="CTP SYNTHASE-RELATED"/>
    <property type="match status" value="1"/>
</dbReference>
<evidence type="ECO:0000313" key="14">
    <source>
        <dbReference type="EMBL" id="PWD49979.1"/>
    </source>
</evidence>
<feature type="region of interest" description="Amidoligase domain" evidence="11">
    <location>
        <begin position="1"/>
        <end position="268"/>
    </location>
</feature>
<feature type="binding site" evidence="11">
    <location>
        <position position="225"/>
    </location>
    <ligand>
        <name>CTP</name>
        <dbReference type="ChEBI" id="CHEBI:37563"/>
        <note>allosteric inhibitor</note>
    </ligand>
</feature>
<feature type="binding site" evidence="11">
    <location>
        <begin position="189"/>
        <end position="194"/>
    </location>
    <ligand>
        <name>UTP</name>
        <dbReference type="ChEBI" id="CHEBI:46398"/>
    </ligand>
</feature>
<gene>
    <name evidence="11" type="primary">pyrG</name>
    <name evidence="14" type="ORF">C8046_04080</name>
</gene>
<dbReference type="EMBL" id="PYHR01000002">
    <property type="protein sequence ID" value="PWD49979.1"/>
    <property type="molecule type" value="Genomic_DNA"/>
</dbReference>
<comment type="similarity">
    <text evidence="2 11">Belongs to the CTP synthase family.</text>
</comment>
<comment type="pathway">
    <text evidence="1 11">Pyrimidine metabolism; CTP biosynthesis via de novo pathway; CTP from UDP: step 2/2.</text>
</comment>
<keyword evidence="9 11" id="KW-0665">Pyrimidine biosynthesis</keyword>
<evidence type="ECO:0000259" key="12">
    <source>
        <dbReference type="Pfam" id="PF00117"/>
    </source>
</evidence>
<dbReference type="InterPro" id="IPR027417">
    <property type="entry name" value="P-loop_NTPase"/>
</dbReference>
<feature type="binding site" evidence="11">
    <location>
        <position position="71"/>
    </location>
    <ligand>
        <name>ATP</name>
        <dbReference type="ChEBI" id="CHEBI:30616"/>
    </ligand>
</feature>
<dbReference type="GO" id="GO:0044210">
    <property type="term" value="P:'de novo' CTP biosynthetic process"/>
    <property type="evidence" value="ECO:0007669"/>
    <property type="project" value="UniProtKB-UniRule"/>
</dbReference>
<keyword evidence="6 11" id="KW-0067">ATP-binding</keyword>
<dbReference type="GO" id="GO:0005829">
    <property type="term" value="C:cytosol"/>
    <property type="evidence" value="ECO:0007669"/>
    <property type="project" value="TreeGrafter"/>
</dbReference>
<evidence type="ECO:0000256" key="4">
    <source>
        <dbReference type="ARBA" id="ARBA00022723"/>
    </source>
</evidence>
<comment type="function">
    <text evidence="11">Catalyzes the ATP-dependent amination of UTP to CTP with either L-glutamine or ammonia as the source of nitrogen. Regulates intracellular CTP levels through interactions with the four ribonucleotide triphosphates.</text>
</comment>
<dbReference type="UniPathway" id="UPA00159">
    <property type="reaction ID" value="UER00277"/>
</dbReference>
<dbReference type="Gene3D" id="3.40.50.300">
    <property type="entry name" value="P-loop containing nucleotide triphosphate hydrolases"/>
    <property type="match status" value="1"/>
</dbReference>
<evidence type="ECO:0000256" key="9">
    <source>
        <dbReference type="ARBA" id="ARBA00022975"/>
    </source>
</evidence>
<keyword evidence="7 11" id="KW-0460">Magnesium</keyword>
<feature type="active site" evidence="11">
    <location>
        <position position="515"/>
    </location>
</feature>
<name>A0A2U1ZSL8_9MICO</name>
<dbReference type="InterPro" id="IPR017456">
    <property type="entry name" value="CTP_synthase_N"/>
</dbReference>
<dbReference type="GO" id="GO:0046872">
    <property type="term" value="F:metal ion binding"/>
    <property type="evidence" value="ECO:0007669"/>
    <property type="project" value="UniProtKB-KW"/>
</dbReference>
<feature type="binding site" evidence="11">
    <location>
        <position position="71"/>
    </location>
    <ligand>
        <name>Mg(2+)</name>
        <dbReference type="ChEBI" id="CHEBI:18420"/>
    </ligand>
</feature>
<feature type="binding site" evidence="11">
    <location>
        <position position="225"/>
    </location>
    <ligand>
        <name>UTP</name>
        <dbReference type="ChEBI" id="CHEBI:46398"/>
    </ligand>
</feature>
<keyword evidence="8 11" id="KW-0315">Glutamine amidotransferase</keyword>
<evidence type="ECO:0000256" key="7">
    <source>
        <dbReference type="ARBA" id="ARBA00022842"/>
    </source>
</evidence>
<dbReference type="InterPro" id="IPR029062">
    <property type="entry name" value="Class_I_gatase-like"/>
</dbReference>
<feature type="binding site" evidence="11">
    <location>
        <position position="13"/>
    </location>
    <ligand>
        <name>CTP</name>
        <dbReference type="ChEBI" id="CHEBI:37563"/>
        <note>allosteric inhibitor</note>
    </ligand>
</feature>
<feature type="binding site" evidence="11">
    <location>
        <begin position="149"/>
        <end position="151"/>
    </location>
    <ligand>
        <name>CTP</name>
        <dbReference type="ChEBI" id="CHEBI:37563"/>
        <note>allosteric inhibitor</note>
    </ligand>
</feature>
<evidence type="ECO:0000256" key="10">
    <source>
        <dbReference type="ARBA" id="ARBA00047781"/>
    </source>
</evidence>
<dbReference type="InterPro" id="IPR017926">
    <property type="entry name" value="GATASE"/>
</dbReference>
<comment type="miscellaneous">
    <text evidence="11">CTPSs have evolved a hybrid strategy for distinguishing between UTP and CTP. The overlapping regions of the product feedback inhibitory and substrate sites recognize a common feature in both compounds, the triphosphate moiety. To differentiate isosteric substrate and product pyrimidine rings, an additional pocket far from the expected kinase/ligase catalytic site, specifically recognizes the cytosine and ribose portions of the product inhibitor.</text>
</comment>
<dbReference type="Pfam" id="PF00117">
    <property type="entry name" value="GATase"/>
    <property type="match status" value="1"/>
</dbReference>
<dbReference type="GO" id="GO:0042802">
    <property type="term" value="F:identical protein binding"/>
    <property type="evidence" value="ECO:0007669"/>
    <property type="project" value="TreeGrafter"/>
</dbReference>